<dbReference type="GO" id="GO:0006396">
    <property type="term" value="P:RNA processing"/>
    <property type="evidence" value="ECO:0007669"/>
    <property type="project" value="InterPro"/>
</dbReference>
<keyword evidence="2 5" id="KW-0489">Methyltransferase</keyword>
<dbReference type="GO" id="GO:0003723">
    <property type="term" value="F:RNA binding"/>
    <property type="evidence" value="ECO:0007669"/>
    <property type="project" value="InterPro"/>
</dbReference>
<dbReference type="SMART" id="SM00967">
    <property type="entry name" value="SpoU_sub_bind"/>
    <property type="match status" value="1"/>
</dbReference>
<comment type="caution">
    <text evidence="5">The sequence shown here is derived from an EMBL/GenBank/DDBJ whole genome shotgun (WGS) entry which is preliminary data.</text>
</comment>
<dbReference type="Pfam" id="PF00588">
    <property type="entry name" value="SpoU_methylase"/>
    <property type="match status" value="1"/>
</dbReference>
<sequence>MTATDVLTNPRSERVKAVRALAGRAVRERQGRFVVEGPQSVREAVAGSRTRVRDLYLTAAAAARYDEIVVAAAAHGVRTTIGDDDVLAAMSPDAQGVVAVADLLGGGLQGVLDERPRLVSVLARVRDPGNAGTVIRASDAAGAGGVVLTTESVDVHNPKVVRSTAGSLFHLPVAYDVALATAVQAMRAAGMTVLAADGTGEHDIDDLLDVAGHAPAGVPDLAAPTAWVFGNEAWGLPDADRALADAVVRVPLHGRAESLNLATAATVCLYASARAQRSPRG</sequence>
<evidence type="ECO:0000313" key="6">
    <source>
        <dbReference type="Proteomes" id="UP000320461"/>
    </source>
</evidence>
<dbReference type="SUPFAM" id="SSF55315">
    <property type="entry name" value="L30e-like"/>
    <property type="match status" value="1"/>
</dbReference>
<dbReference type="EMBL" id="BJLQ01000009">
    <property type="protein sequence ID" value="GEA83928.1"/>
    <property type="molecule type" value="Genomic_DNA"/>
</dbReference>
<proteinExistence type="inferred from homology"/>
<gene>
    <name evidence="5" type="ORF">CGE01nite_11790</name>
</gene>
<evidence type="ECO:0000256" key="3">
    <source>
        <dbReference type="ARBA" id="ARBA00022679"/>
    </source>
</evidence>
<dbReference type="InterPro" id="IPR051259">
    <property type="entry name" value="rRNA_Methyltransferase"/>
</dbReference>
<evidence type="ECO:0000259" key="4">
    <source>
        <dbReference type="SMART" id="SM00967"/>
    </source>
</evidence>
<dbReference type="InterPro" id="IPR029026">
    <property type="entry name" value="tRNA_m1G_MTases_N"/>
</dbReference>
<dbReference type="InterPro" id="IPR001537">
    <property type="entry name" value="SpoU_MeTrfase"/>
</dbReference>
<dbReference type="AlphaFoldDB" id="A0A4Y3KLY6"/>
<dbReference type="InterPro" id="IPR029064">
    <property type="entry name" value="Ribosomal_eL30-like_sf"/>
</dbReference>
<dbReference type="SUPFAM" id="SSF75217">
    <property type="entry name" value="alpha/beta knot"/>
    <property type="match status" value="1"/>
</dbReference>
<feature type="domain" description="RNA 2-O ribose methyltransferase substrate binding" evidence="4">
    <location>
        <begin position="34"/>
        <end position="107"/>
    </location>
</feature>
<dbReference type="PANTHER" id="PTHR43191">
    <property type="entry name" value="RRNA METHYLTRANSFERASE 3"/>
    <property type="match status" value="1"/>
</dbReference>
<dbReference type="Proteomes" id="UP000320461">
    <property type="component" value="Unassembled WGS sequence"/>
</dbReference>
<dbReference type="PANTHER" id="PTHR43191:SF2">
    <property type="entry name" value="RRNA METHYLTRANSFERASE 3, MITOCHONDRIAL"/>
    <property type="match status" value="1"/>
</dbReference>
<keyword evidence="6" id="KW-1185">Reference proteome</keyword>
<dbReference type="GO" id="GO:0032259">
    <property type="term" value="P:methylation"/>
    <property type="evidence" value="ECO:0007669"/>
    <property type="project" value="UniProtKB-KW"/>
</dbReference>
<keyword evidence="3 5" id="KW-0808">Transferase</keyword>
<evidence type="ECO:0000256" key="1">
    <source>
        <dbReference type="ARBA" id="ARBA00007228"/>
    </source>
</evidence>
<accession>A0A4Y3KLY6</accession>
<dbReference type="Gene3D" id="3.40.1280.10">
    <property type="match status" value="1"/>
</dbReference>
<dbReference type="CDD" id="cd18095">
    <property type="entry name" value="SpoU-like_rRNA-MTase"/>
    <property type="match status" value="1"/>
</dbReference>
<dbReference type="InterPro" id="IPR013123">
    <property type="entry name" value="SpoU_subst-bd"/>
</dbReference>
<dbReference type="GO" id="GO:0005737">
    <property type="term" value="C:cytoplasm"/>
    <property type="evidence" value="ECO:0007669"/>
    <property type="project" value="UniProtKB-ARBA"/>
</dbReference>
<dbReference type="Gene3D" id="3.30.1330.30">
    <property type="match status" value="1"/>
</dbReference>
<dbReference type="RefSeq" id="WP_229747430.1">
    <property type="nucleotide sequence ID" value="NZ_BJLQ01000009.1"/>
</dbReference>
<dbReference type="InterPro" id="IPR029028">
    <property type="entry name" value="Alpha/beta_knot_MTases"/>
</dbReference>
<reference evidence="5 6" key="1">
    <citation type="submission" date="2019-06" db="EMBL/GenBank/DDBJ databases">
        <title>Whole genome shotgun sequence of Cellulomonas gelida NBRC 3748.</title>
        <authorList>
            <person name="Hosoyama A."/>
            <person name="Uohara A."/>
            <person name="Ohji S."/>
            <person name="Ichikawa N."/>
        </authorList>
    </citation>
    <scope>NUCLEOTIDE SEQUENCE [LARGE SCALE GENOMIC DNA]</scope>
    <source>
        <strain evidence="5 6">NBRC 3748</strain>
    </source>
</reference>
<comment type="similarity">
    <text evidence="1">Belongs to the class IV-like SAM-binding methyltransferase superfamily. RNA methyltransferase TrmH family.</text>
</comment>
<dbReference type="Pfam" id="PF22435">
    <property type="entry name" value="MRM3-like_sub_bind"/>
    <property type="match status" value="1"/>
</dbReference>
<dbReference type="GO" id="GO:0008173">
    <property type="term" value="F:RNA methyltransferase activity"/>
    <property type="evidence" value="ECO:0007669"/>
    <property type="project" value="InterPro"/>
</dbReference>
<name>A0A4Y3KLY6_9CELL</name>
<organism evidence="5 6">
    <name type="scientific">Cellulomonas gelida</name>
    <dbReference type="NCBI Taxonomy" id="1712"/>
    <lineage>
        <taxon>Bacteria</taxon>
        <taxon>Bacillati</taxon>
        <taxon>Actinomycetota</taxon>
        <taxon>Actinomycetes</taxon>
        <taxon>Micrococcales</taxon>
        <taxon>Cellulomonadaceae</taxon>
        <taxon>Cellulomonas</taxon>
    </lineage>
</organism>
<evidence type="ECO:0000313" key="5">
    <source>
        <dbReference type="EMBL" id="GEA83928.1"/>
    </source>
</evidence>
<protein>
    <submittedName>
        <fullName evidence="5">RNA methyltransferase</fullName>
    </submittedName>
</protein>
<evidence type="ECO:0000256" key="2">
    <source>
        <dbReference type="ARBA" id="ARBA00022603"/>
    </source>
</evidence>
<dbReference type="InterPro" id="IPR053888">
    <property type="entry name" value="MRM3-like_sub_bind"/>
</dbReference>